<accession>A0ABM1T4A0</accession>
<dbReference type="RefSeq" id="XP_022250706.1">
    <property type="nucleotide sequence ID" value="XM_022394998.1"/>
</dbReference>
<sequence>MPFSIKRFAMHCSTSMPSGSRSDENKKNAQPNDQRRPASSSARKIIKKSASQEEHKGKQTSSQGLQSSHSVDSAELKRLRKQQNLIHRDEESNETDRNGIVSVRPAGEESRRIPRDALRRTQRDFQDKSSCDQSSALPGRWRAPGRIRSTAEARGMYYDEQSEDNGEDRKLFMRRDGTPRYFDACLLELKQSKDACLLELKQSKDACLLELKQFKDACMLELKQTKDACLLELRQFKDACQLELKQSKDACLLELKQSKDACLLELKQSKDA</sequence>
<keyword evidence="2" id="KW-1185">Reference proteome</keyword>
<dbReference type="GeneID" id="111087649"/>
<reference evidence="3" key="1">
    <citation type="submission" date="2025-08" db="UniProtKB">
        <authorList>
            <consortium name="RefSeq"/>
        </authorList>
    </citation>
    <scope>IDENTIFICATION</scope>
    <source>
        <tissue evidence="3">Muscle</tissue>
    </source>
</reference>
<feature type="compositionally biased region" description="Basic and acidic residues" evidence="1">
    <location>
        <begin position="106"/>
        <end position="130"/>
    </location>
</feature>
<evidence type="ECO:0000256" key="1">
    <source>
        <dbReference type="SAM" id="MobiDB-lite"/>
    </source>
</evidence>
<evidence type="ECO:0000313" key="2">
    <source>
        <dbReference type="Proteomes" id="UP000694941"/>
    </source>
</evidence>
<feature type="region of interest" description="Disordered" evidence="1">
    <location>
        <begin position="1"/>
        <end position="141"/>
    </location>
</feature>
<protein>
    <submittedName>
        <fullName evidence="3">Uncharacterized protein LOC111087649</fullName>
    </submittedName>
</protein>
<feature type="compositionally biased region" description="Basic and acidic residues" evidence="1">
    <location>
        <begin position="86"/>
        <end position="97"/>
    </location>
</feature>
<dbReference type="Proteomes" id="UP000694941">
    <property type="component" value="Unplaced"/>
</dbReference>
<proteinExistence type="predicted"/>
<name>A0ABM1T4A0_LIMPO</name>
<organism evidence="2 3">
    <name type="scientific">Limulus polyphemus</name>
    <name type="common">Atlantic horseshoe crab</name>
    <dbReference type="NCBI Taxonomy" id="6850"/>
    <lineage>
        <taxon>Eukaryota</taxon>
        <taxon>Metazoa</taxon>
        <taxon>Ecdysozoa</taxon>
        <taxon>Arthropoda</taxon>
        <taxon>Chelicerata</taxon>
        <taxon>Merostomata</taxon>
        <taxon>Xiphosura</taxon>
        <taxon>Limulidae</taxon>
        <taxon>Limulus</taxon>
    </lineage>
</organism>
<gene>
    <name evidence="3" type="primary">LOC111087649</name>
</gene>
<evidence type="ECO:0000313" key="3">
    <source>
        <dbReference type="RefSeq" id="XP_022250706.1"/>
    </source>
</evidence>
<feature type="non-terminal residue" evidence="3">
    <location>
        <position position="272"/>
    </location>
</feature>
<feature type="compositionally biased region" description="Polar residues" evidence="1">
    <location>
        <begin position="59"/>
        <end position="71"/>
    </location>
</feature>